<evidence type="ECO:0000313" key="2">
    <source>
        <dbReference type="Proteomes" id="UP000639403"/>
    </source>
</evidence>
<proteinExistence type="predicted"/>
<dbReference type="AlphaFoldDB" id="A0A8H7U569"/>
<reference evidence="1" key="2">
    <citation type="journal article" name="Front. Microbiol.">
        <title>Degradative Capacity of Two Strains of Rhodonia placenta: From Phenotype to Genotype.</title>
        <authorList>
            <person name="Kolle M."/>
            <person name="Horta M.A.C."/>
            <person name="Nowrousian M."/>
            <person name="Ohm R.A."/>
            <person name="Benz J.P."/>
            <person name="Pilgard A."/>
        </authorList>
    </citation>
    <scope>NUCLEOTIDE SEQUENCE</scope>
    <source>
        <strain evidence="1">FPRL280</strain>
    </source>
</reference>
<name>A0A8H7U569_9APHY</name>
<gene>
    <name evidence="1" type="ORF">IEO21_02363</name>
</gene>
<sequence length="59" mass="6562">MHCSASTVLCWTSRPPTSIPIRSTLCILTDARLLSTHNGFIDLEWPSCRSWGHRTASCS</sequence>
<dbReference type="Proteomes" id="UP000639403">
    <property type="component" value="Unassembled WGS sequence"/>
</dbReference>
<protein>
    <submittedName>
        <fullName evidence="1">Uncharacterized protein</fullName>
    </submittedName>
</protein>
<accession>A0A8H7U569</accession>
<reference evidence="1" key="1">
    <citation type="submission" date="2020-11" db="EMBL/GenBank/DDBJ databases">
        <authorList>
            <person name="Koelle M."/>
            <person name="Horta M.A.C."/>
            <person name="Nowrousian M."/>
            <person name="Ohm R.A."/>
            <person name="Benz P."/>
            <person name="Pilgard A."/>
        </authorList>
    </citation>
    <scope>NUCLEOTIDE SEQUENCE</scope>
    <source>
        <strain evidence="1">FPRL280</strain>
    </source>
</reference>
<organism evidence="1 2">
    <name type="scientific">Rhodonia placenta</name>
    <dbReference type="NCBI Taxonomy" id="104341"/>
    <lineage>
        <taxon>Eukaryota</taxon>
        <taxon>Fungi</taxon>
        <taxon>Dikarya</taxon>
        <taxon>Basidiomycota</taxon>
        <taxon>Agaricomycotina</taxon>
        <taxon>Agaricomycetes</taxon>
        <taxon>Polyporales</taxon>
        <taxon>Adustoporiaceae</taxon>
        <taxon>Rhodonia</taxon>
    </lineage>
</organism>
<dbReference type="EMBL" id="JADOXO010000023">
    <property type="protein sequence ID" value="KAF9818949.1"/>
    <property type="molecule type" value="Genomic_DNA"/>
</dbReference>
<evidence type="ECO:0000313" key="1">
    <source>
        <dbReference type="EMBL" id="KAF9818949.1"/>
    </source>
</evidence>
<comment type="caution">
    <text evidence="1">The sequence shown here is derived from an EMBL/GenBank/DDBJ whole genome shotgun (WGS) entry which is preliminary data.</text>
</comment>